<protein>
    <recommendedName>
        <fullName evidence="11">Probable nicotinate-nucleotide pyrophosphorylase [carboxylating]</fullName>
        <ecNumber evidence="5">2.4.2.19</ecNumber>
    </recommendedName>
    <alternativeName>
        <fullName evidence="9">Quinolinate phosphoribosyltransferase [decarboxylating]</fullName>
    </alternativeName>
</protein>
<dbReference type="UniPathway" id="UPA00253">
    <property type="reaction ID" value="UER00331"/>
</dbReference>
<comment type="function">
    <text evidence="1">Involved in the catabolism of quinolinic acid (QA).</text>
</comment>
<evidence type="ECO:0000259" key="13">
    <source>
        <dbReference type="Pfam" id="PF01729"/>
    </source>
</evidence>
<evidence type="ECO:0000256" key="6">
    <source>
        <dbReference type="ARBA" id="ARBA00022642"/>
    </source>
</evidence>
<reference evidence="15 16" key="1">
    <citation type="submission" date="2016-10" db="EMBL/GenBank/DDBJ databases">
        <authorList>
            <person name="de Groot N.N."/>
        </authorList>
    </citation>
    <scope>NUCLEOTIDE SEQUENCE [LARGE SCALE GENOMIC DNA]</scope>
    <source>
        <strain evidence="15 16">GAS232</strain>
    </source>
</reference>
<dbReference type="GO" id="GO:0005737">
    <property type="term" value="C:cytoplasm"/>
    <property type="evidence" value="ECO:0007669"/>
    <property type="project" value="TreeGrafter"/>
</dbReference>
<dbReference type="Gene3D" id="3.90.1170.20">
    <property type="entry name" value="Quinolinate phosphoribosyl transferase, N-terminal domain"/>
    <property type="match status" value="1"/>
</dbReference>
<dbReference type="InterPro" id="IPR022412">
    <property type="entry name" value="Quinolinate_PRibosylTrfase_N"/>
</dbReference>
<evidence type="ECO:0000256" key="2">
    <source>
        <dbReference type="ARBA" id="ARBA00004893"/>
    </source>
</evidence>
<dbReference type="Pfam" id="PF01729">
    <property type="entry name" value="QRPTase_C"/>
    <property type="match status" value="1"/>
</dbReference>
<dbReference type="SUPFAM" id="SSF54675">
    <property type="entry name" value="Nicotinate/Quinolinate PRTase N-terminal domain-like"/>
    <property type="match status" value="1"/>
</dbReference>
<feature type="domain" description="Quinolinate phosphoribosyl transferase N-terminal" evidence="14">
    <location>
        <begin position="24"/>
        <end position="122"/>
    </location>
</feature>
<feature type="domain" description="Quinolinate phosphoribosyl transferase C-terminal" evidence="13">
    <location>
        <begin position="124"/>
        <end position="292"/>
    </location>
</feature>
<name>A0A1G7LRZ0_9BACT</name>
<dbReference type="InterPro" id="IPR004393">
    <property type="entry name" value="NadC"/>
</dbReference>
<comment type="similarity">
    <text evidence="3 12">Belongs to the NadC/ModD family.</text>
</comment>
<dbReference type="Gene3D" id="3.20.20.70">
    <property type="entry name" value="Aldolase class I"/>
    <property type="match status" value="1"/>
</dbReference>
<dbReference type="Proteomes" id="UP000182427">
    <property type="component" value="Chromosome I"/>
</dbReference>
<dbReference type="InterPro" id="IPR036068">
    <property type="entry name" value="Nicotinate_pribotase-like_C"/>
</dbReference>
<keyword evidence="16" id="KW-1185">Reference proteome</keyword>
<dbReference type="GO" id="GO:0004514">
    <property type="term" value="F:nicotinate-nucleotide diphosphorylase (carboxylating) activity"/>
    <property type="evidence" value="ECO:0007669"/>
    <property type="project" value="UniProtKB-EC"/>
</dbReference>
<dbReference type="PIRSF" id="PIRSF006250">
    <property type="entry name" value="NadC_ModD"/>
    <property type="match status" value="1"/>
</dbReference>
<proteinExistence type="inferred from homology"/>
<dbReference type="OrthoDB" id="9782546at2"/>
<dbReference type="AlphaFoldDB" id="A0A1G7LRZ0"/>
<keyword evidence="7 12" id="KW-0328">Glycosyltransferase</keyword>
<evidence type="ECO:0000256" key="3">
    <source>
        <dbReference type="ARBA" id="ARBA00009400"/>
    </source>
</evidence>
<dbReference type="FunFam" id="3.90.1170.20:FF:000001">
    <property type="entry name" value="Nicotinate-nucleotide diphosphorylase (Carboxylating)"/>
    <property type="match status" value="1"/>
</dbReference>
<dbReference type="InterPro" id="IPR027277">
    <property type="entry name" value="NadC/ModD"/>
</dbReference>
<accession>A0A1G7LRZ0</accession>
<dbReference type="PANTHER" id="PTHR32179">
    <property type="entry name" value="NICOTINATE-NUCLEOTIDE PYROPHOSPHORYLASE [CARBOXYLATING]"/>
    <property type="match status" value="1"/>
</dbReference>
<evidence type="ECO:0000259" key="14">
    <source>
        <dbReference type="Pfam" id="PF02749"/>
    </source>
</evidence>
<evidence type="ECO:0000256" key="7">
    <source>
        <dbReference type="ARBA" id="ARBA00022676"/>
    </source>
</evidence>
<evidence type="ECO:0000256" key="8">
    <source>
        <dbReference type="ARBA" id="ARBA00022679"/>
    </source>
</evidence>
<evidence type="ECO:0000256" key="10">
    <source>
        <dbReference type="ARBA" id="ARBA00047445"/>
    </source>
</evidence>
<dbReference type="NCBIfam" id="TIGR00078">
    <property type="entry name" value="nadC"/>
    <property type="match status" value="1"/>
</dbReference>
<dbReference type="EMBL" id="LT629690">
    <property type="protein sequence ID" value="SDF52255.1"/>
    <property type="molecule type" value="Genomic_DNA"/>
</dbReference>
<dbReference type="InterPro" id="IPR002638">
    <property type="entry name" value="Quinolinate_PRibosylTrfase_C"/>
</dbReference>
<dbReference type="SUPFAM" id="SSF51690">
    <property type="entry name" value="Nicotinate/Quinolinate PRTase C-terminal domain-like"/>
    <property type="match status" value="1"/>
</dbReference>
<evidence type="ECO:0000256" key="1">
    <source>
        <dbReference type="ARBA" id="ARBA00003237"/>
    </source>
</evidence>
<dbReference type="FunFam" id="3.20.20.70:FF:000030">
    <property type="entry name" value="Nicotinate-nucleotide pyrophosphorylase, carboxylating"/>
    <property type="match status" value="1"/>
</dbReference>
<comment type="catalytic activity">
    <reaction evidence="10">
        <text>nicotinate beta-D-ribonucleotide + CO2 + diphosphate = quinolinate + 5-phospho-alpha-D-ribose 1-diphosphate + 2 H(+)</text>
        <dbReference type="Rhea" id="RHEA:12733"/>
        <dbReference type="ChEBI" id="CHEBI:15378"/>
        <dbReference type="ChEBI" id="CHEBI:16526"/>
        <dbReference type="ChEBI" id="CHEBI:29959"/>
        <dbReference type="ChEBI" id="CHEBI:33019"/>
        <dbReference type="ChEBI" id="CHEBI:57502"/>
        <dbReference type="ChEBI" id="CHEBI:58017"/>
        <dbReference type="EC" id="2.4.2.19"/>
    </reaction>
</comment>
<dbReference type="PANTHER" id="PTHR32179:SF3">
    <property type="entry name" value="NICOTINATE-NUCLEOTIDE PYROPHOSPHORYLASE [CARBOXYLATING]"/>
    <property type="match status" value="1"/>
</dbReference>
<dbReference type="GO" id="GO:0034213">
    <property type="term" value="P:quinolinate catabolic process"/>
    <property type="evidence" value="ECO:0007669"/>
    <property type="project" value="TreeGrafter"/>
</dbReference>
<keyword evidence="8 12" id="KW-0808">Transferase</keyword>
<evidence type="ECO:0000256" key="5">
    <source>
        <dbReference type="ARBA" id="ARBA00011944"/>
    </source>
</evidence>
<gene>
    <name evidence="15" type="ORF">SAMN05444167_2613</name>
</gene>
<sequence length="298" mass="31897">MDWKSRKIASIVESALAEDKATSDVTTALAIDPDLRASAAILVRQDCIICGLGVICAVFDAFAAMQTRSGHKSSGRYEVISHSEMFDGVRVRKGQTVAVIRHSAAAIFSCERVILNLMQRMSGIATLTNEFVQLTQGTRAKILDTRKTVPGLRLLDKYAVTCGGGANHRLDLQDGIMLKTSHVVIAGGITKAVQKVANARKPGQKIEIEVRSLQDAEDAVAAGADALLLVGLSPKQTVEVVEAMRAKAPKVVLEVAEHISLENAHEYAETGVDFLSVGALTRSSVAVDLSMRITADVY</sequence>
<evidence type="ECO:0000256" key="9">
    <source>
        <dbReference type="ARBA" id="ARBA00033102"/>
    </source>
</evidence>
<evidence type="ECO:0000256" key="12">
    <source>
        <dbReference type="PIRNR" id="PIRNR006250"/>
    </source>
</evidence>
<keyword evidence="6" id="KW-0662">Pyridine nucleotide biosynthesis</keyword>
<comment type="pathway">
    <text evidence="2">Cofactor biosynthesis; NAD(+) biosynthesis; nicotinate D-ribonucleotide from quinolinate: step 1/1.</text>
</comment>
<evidence type="ECO:0000256" key="11">
    <source>
        <dbReference type="ARBA" id="ARBA00069173"/>
    </source>
</evidence>
<evidence type="ECO:0000313" key="15">
    <source>
        <dbReference type="EMBL" id="SDF52255.1"/>
    </source>
</evidence>
<evidence type="ECO:0000256" key="4">
    <source>
        <dbReference type="ARBA" id="ARBA00011218"/>
    </source>
</evidence>
<organism evidence="15 16">
    <name type="scientific">Terriglobus roseus</name>
    <dbReference type="NCBI Taxonomy" id="392734"/>
    <lineage>
        <taxon>Bacteria</taxon>
        <taxon>Pseudomonadati</taxon>
        <taxon>Acidobacteriota</taxon>
        <taxon>Terriglobia</taxon>
        <taxon>Terriglobales</taxon>
        <taxon>Acidobacteriaceae</taxon>
        <taxon>Terriglobus</taxon>
    </lineage>
</organism>
<dbReference type="GO" id="GO:0009435">
    <property type="term" value="P:NAD+ biosynthetic process"/>
    <property type="evidence" value="ECO:0007669"/>
    <property type="project" value="UniProtKB-UniPathway"/>
</dbReference>
<dbReference type="RefSeq" id="WP_083345526.1">
    <property type="nucleotide sequence ID" value="NZ_LT629690.1"/>
</dbReference>
<dbReference type="CDD" id="cd01572">
    <property type="entry name" value="QPRTase"/>
    <property type="match status" value="1"/>
</dbReference>
<evidence type="ECO:0000313" key="16">
    <source>
        <dbReference type="Proteomes" id="UP000182427"/>
    </source>
</evidence>
<dbReference type="InterPro" id="IPR013785">
    <property type="entry name" value="Aldolase_TIM"/>
</dbReference>
<dbReference type="EC" id="2.4.2.19" evidence="5"/>
<comment type="subunit">
    <text evidence="4">Hexamer formed by 3 homodimers.</text>
</comment>
<dbReference type="InterPro" id="IPR037128">
    <property type="entry name" value="Quinolinate_PRibosylTase_N_sf"/>
</dbReference>
<dbReference type="Pfam" id="PF02749">
    <property type="entry name" value="QRPTase_N"/>
    <property type="match status" value="1"/>
</dbReference>